<dbReference type="PROSITE" id="PS51362">
    <property type="entry name" value="TGF_BETA_2"/>
    <property type="match status" value="1"/>
</dbReference>
<dbReference type="Proteomes" id="UP001158576">
    <property type="component" value="Chromosome 1"/>
</dbReference>
<reference evidence="5 6" key="1">
    <citation type="submission" date="2021-04" db="EMBL/GenBank/DDBJ databases">
        <authorList>
            <person name="Bliznina A."/>
        </authorList>
    </citation>
    <scope>NUCLEOTIDE SEQUENCE [LARGE SCALE GENOMIC DNA]</scope>
</reference>
<evidence type="ECO:0000256" key="3">
    <source>
        <dbReference type="SAM" id="SignalP"/>
    </source>
</evidence>
<comment type="subcellular location">
    <subcellularLocation>
        <location evidence="1">Secreted</location>
    </subcellularLocation>
</comment>
<dbReference type="SUPFAM" id="SSF57501">
    <property type="entry name" value="Cystine-knot cytokines"/>
    <property type="match status" value="1"/>
</dbReference>
<keyword evidence="6" id="KW-1185">Reference proteome</keyword>
<dbReference type="EMBL" id="OU015566">
    <property type="protein sequence ID" value="CAG5103958.1"/>
    <property type="molecule type" value="Genomic_DNA"/>
</dbReference>
<feature type="signal peptide" evidence="3">
    <location>
        <begin position="1"/>
        <end position="17"/>
    </location>
</feature>
<dbReference type="InterPro" id="IPR001839">
    <property type="entry name" value="TGF-b_C"/>
</dbReference>
<accession>A0ABN7STS6</accession>
<evidence type="ECO:0000256" key="2">
    <source>
        <dbReference type="ARBA" id="ARBA00022525"/>
    </source>
</evidence>
<keyword evidence="3" id="KW-0732">Signal</keyword>
<gene>
    <name evidence="5" type="ORF">OKIOD_LOCUS9782</name>
</gene>
<dbReference type="InterPro" id="IPR029034">
    <property type="entry name" value="Cystine-knot_cytokine"/>
</dbReference>
<feature type="chain" id="PRO_5046609601" evidence="3">
    <location>
        <begin position="18"/>
        <end position="152"/>
    </location>
</feature>
<organism evidence="5 6">
    <name type="scientific">Oikopleura dioica</name>
    <name type="common">Tunicate</name>
    <dbReference type="NCBI Taxonomy" id="34765"/>
    <lineage>
        <taxon>Eukaryota</taxon>
        <taxon>Metazoa</taxon>
        <taxon>Chordata</taxon>
        <taxon>Tunicata</taxon>
        <taxon>Appendicularia</taxon>
        <taxon>Copelata</taxon>
        <taxon>Oikopleuridae</taxon>
        <taxon>Oikopleura</taxon>
    </lineage>
</organism>
<proteinExistence type="predicted"/>
<keyword evidence="2" id="KW-0964">Secreted</keyword>
<evidence type="ECO:0000259" key="4">
    <source>
        <dbReference type="PROSITE" id="PS51362"/>
    </source>
</evidence>
<evidence type="ECO:0000256" key="1">
    <source>
        <dbReference type="ARBA" id="ARBA00004613"/>
    </source>
</evidence>
<dbReference type="Gene3D" id="2.10.90.10">
    <property type="entry name" value="Cystine-knot cytokines"/>
    <property type="match status" value="1"/>
</dbReference>
<sequence>MKISNFSLFTLTTVSSAFLPERLYGRTYVDNYQARARALQVCNQRCQRHPKQVDLEFIRISMGYSSQFRVRTPEHRGKFIDIGACGGICHAPSSITAGSLHVNENTETTCVPTRFKPLVLQVADDNGYFNEITIENGIIEQCSCVTISKMNC</sequence>
<protein>
    <submittedName>
        <fullName evidence="5">Oidioi.mRNA.OKI2018_I69.chr1.g1017.t1.cds</fullName>
    </submittedName>
</protein>
<evidence type="ECO:0000313" key="6">
    <source>
        <dbReference type="Proteomes" id="UP001158576"/>
    </source>
</evidence>
<name>A0ABN7STS6_OIKDI</name>
<feature type="domain" description="TGF-beta family profile" evidence="4">
    <location>
        <begin position="34"/>
        <end position="145"/>
    </location>
</feature>
<evidence type="ECO:0000313" key="5">
    <source>
        <dbReference type="EMBL" id="CAG5103958.1"/>
    </source>
</evidence>